<dbReference type="STRING" id="147828.A0A4S2L993"/>
<dbReference type="InterPro" id="IPR019133">
    <property type="entry name" value="MIC60"/>
</dbReference>
<evidence type="ECO:0000256" key="6">
    <source>
        <dbReference type="ARBA" id="ARBA00023136"/>
    </source>
</evidence>
<sequence length="837" mass="93958">MSRPPQNFHMVSFHSITVGHLPRILILTSHFAVLFGAFLTRFPVRRIRETVFCSIMLRTPFRLAKFRQLSAPMNSSGILAGLMFEIHCPHPAALRRDVYLAYLPSAAMSTGPESQSTQLPPRKPRRLLRKFLLALIGSSAVVVGLLYTSKYFRDLLISEYPPSKPVFSRIESLIGGWYDEQPTKTLPKPITGDSALPFLTDFVSSTETRMALSSAPSETYKKPVAPIDEVRETPIAEEVEESHVGQLKNVPPPDDFVQMTHERAHAVPAERITTDIAKGISGATSSVQAAIISLESLSNATRNHIEGLREAMRAGNDSSRSKEKKWEHVSRLAALKDKAEARASEAVQEATDYLDALRESVHQLKQSESFLDSDLFPQGIRSYGKLRYDLDGSILEVRKLQNELSMLMRYRDLASKTHETLLKDLTSIHENTDLDKASKDGSSLSVGELNSLIVVAHNQIGKLKAMLAEVEEKEKARLISALESQRRIDEQLIADYLKRELEQERNEFKLQRFNWELELREAIEQELRKARAQYSDHLSQMLRLKQDEMEHQFTFRLREALTQEKVAFTAALSGWTKRMEAIEDVVDGRAELDRIAKETQALWIACEALACNLSSSVPTVGTGLSGSTTTGPLSDYVEAIREAASTGSHPFALAILEQIPQEVSKQGVWIERGLKERFEKVYRVCRRVALVDETSGSLYTYMLSWLQSALTLDVFTNKYLRTWFKSPSIPQLTGESELADDPNPPELDTFSLLRSAKAALTTAKEQNTNDDEQIGGEDSDDGIELAVRLLSQLRGQARVVASDWLDDARRYLETKQAVNALLAYAAARGMSTYEKRL</sequence>
<keyword evidence="8" id="KW-0175">Coiled coil</keyword>
<keyword evidence="4 7" id="KW-1133">Transmembrane helix</keyword>
<accession>A0A4S2L993</accession>
<comment type="subcellular location">
    <subcellularLocation>
        <location evidence="7">Mitochondrion inner membrane</location>
        <topology evidence="7">Single-pass membrane protein</topology>
    </subcellularLocation>
</comment>
<name>A0A4S2L993_OPIFE</name>
<dbReference type="OrthoDB" id="10261039at2759"/>
<comment type="caution">
    <text evidence="9">The sequence shown here is derived from an EMBL/GenBank/DDBJ whole genome shotgun (WGS) entry which is preliminary data.</text>
</comment>
<evidence type="ECO:0000313" key="10">
    <source>
        <dbReference type="Proteomes" id="UP000308267"/>
    </source>
</evidence>
<dbReference type="PANTHER" id="PTHR15415:SF7">
    <property type="entry name" value="MICOS COMPLEX SUBUNIT MIC60"/>
    <property type="match status" value="1"/>
</dbReference>
<comment type="similarity">
    <text evidence="1 7">Belongs to the MICOS complex subunit Mic60 family.</text>
</comment>
<dbReference type="Proteomes" id="UP000308267">
    <property type="component" value="Unassembled WGS sequence"/>
</dbReference>
<feature type="coiled-coil region" evidence="8">
    <location>
        <begin position="329"/>
        <end position="367"/>
    </location>
</feature>
<keyword evidence="2 7" id="KW-0812">Transmembrane</keyword>
<evidence type="ECO:0000256" key="4">
    <source>
        <dbReference type="ARBA" id="ARBA00022989"/>
    </source>
</evidence>
<evidence type="ECO:0000256" key="5">
    <source>
        <dbReference type="ARBA" id="ARBA00023128"/>
    </source>
</evidence>
<dbReference type="EMBL" id="SJOL01008668">
    <property type="protein sequence ID" value="TGZ59832.1"/>
    <property type="molecule type" value="Genomic_DNA"/>
</dbReference>
<keyword evidence="5 7" id="KW-0496">Mitochondrion</keyword>
<evidence type="ECO:0000256" key="1">
    <source>
        <dbReference type="ARBA" id="ARBA00010877"/>
    </source>
</evidence>
<feature type="transmembrane region" description="Helical" evidence="7">
    <location>
        <begin position="131"/>
        <end position="148"/>
    </location>
</feature>
<dbReference type="GO" id="GO:0061617">
    <property type="term" value="C:MICOS complex"/>
    <property type="evidence" value="ECO:0007669"/>
    <property type="project" value="TreeGrafter"/>
</dbReference>
<evidence type="ECO:0000256" key="7">
    <source>
        <dbReference type="RuleBase" id="RU363000"/>
    </source>
</evidence>
<evidence type="ECO:0000256" key="3">
    <source>
        <dbReference type="ARBA" id="ARBA00022792"/>
    </source>
</evidence>
<organism evidence="9 10">
    <name type="scientific">Opisthorchis felineus</name>
    <dbReference type="NCBI Taxonomy" id="147828"/>
    <lineage>
        <taxon>Eukaryota</taxon>
        <taxon>Metazoa</taxon>
        <taxon>Spiralia</taxon>
        <taxon>Lophotrochozoa</taxon>
        <taxon>Platyhelminthes</taxon>
        <taxon>Trematoda</taxon>
        <taxon>Digenea</taxon>
        <taxon>Opisthorchiida</taxon>
        <taxon>Opisthorchiata</taxon>
        <taxon>Opisthorchiidae</taxon>
        <taxon>Opisthorchis</taxon>
    </lineage>
</organism>
<proteinExistence type="inferred from homology"/>
<dbReference type="Pfam" id="PF09731">
    <property type="entry name" value="Mitofilin"/>
    <property type="match status" value="2"/>
</dbReference>
<feature type="transmembrane region" description="Helical" evidence="7">
    <location>
        <begin position="20"/>
        <end position="39"/>
    </location>
</feature>
<keyword evidence="6 7" id="KW-0472">Membrane</keyword>
<dbReference type="GO" id="GO:0042407">
    <property type="term" value="P:cristae formation"/>
    <property type="evidence" value="ECO:0007669"/>
    <property type="project" value="TreeGrafter"/>
</dbReference>
<keyword evidence="3 7" id="KW-0999">Mitochondrion inner membrane</keyword>
<dbReference type="PANTHER" id="PTHR15415">
    <property type="entry name" value="MITOFILIN"/>
    <property type="match status" value="1"/>
</dbReference>
<comment type="caution">
    <text evidence="7">Lacks conserved residue(s) required for the propagation of feature annotation.</text>
</comment>
<keyword evidence="10" id="KW-1185">Reference proteome</keyword>
<protein>
    <recommendedName>
        <fullName evidence="7">MICOS complex subunit MIC60</fullName>
    </recommendedName>
    <alternativeName>
        <fullName evidence="7">Mitofilin</fullName>
    </alternativeName>
</protein>
<gene>
    <name evidence="9" type="ORF">CRM22_008839</name>
</gene>
<dbReference type="AlphaFoldDB" id="A0A4S2L993"/>
<evidence type="ECO:0000313" key="9">
    <source>
        <dbReference type="EMBL" id="TGZ59832.1"/>
    </source>
</evidence>
<comment type="subunit">
    <text evidence="7">Component of the mitochondrial contact site and cristae organizing system (MICOS) complex.</text>
</comment>
<evidence type="ECO:0000256" key="8">
    <source>
        <dbReference type="SAM" id="Coils"/>
    </source>
</evidence>
<evidence type="ECO:0000256" key="2">
    <source>
        <dbReference type="ARBA" id="ARBA00022692"/>
    </source>
</evidence>
<comment type="function">
    <text evidence="7">Component of the MICOS complex, a large protein complex of the mitochondrial inner membrane that plays crucial roles in the maintenance of crista junctions, inner membrane architecture, and formation of contact sites to the outer membrane.</text>
</comment>
<reference evidence="9 10" key="1">
    <citation type="journal article" date="2019" name="BMC Genomics">
        <title>New insights from Opisthorchis felineus genome: update on genomics of the epidemiologically important liver flukes.</title>
        <authorList>
            <person name="Ershov N.I."/>
            <person name="Mordvinov V.A."/>
            <person name="Prokhortchouk E.B."/>
            <person name="Pakharukova M.Y."/>
            <person name="Gunbin K.V."/>
            <person name="Ustyantsev K."/>
            <person name="Genaev M.A."/>
            <person name="Blinov A.G."/>
            <person name="Mazur A."/>
            <person name="Boulygina E."/>
            <person name="Tsygankova S."/>
            <person name="Khrameeva E."/>
            <person name="Chekanov N."/>
            <person name="Fan G."/>
            <person name="Xiao A."/>
            <person name="Zhang H."/>
            <person name="Xu X."/>
            <person name="Yang H."/>
            <person name="Solovyev V."/>
            <person name="Lee S.M."/>
            <person name="Liu X."/>
            <person name="Afonnikov D.A."/>
            <person name="Skryabin K.G."/>
        </authorList>
    </citation>
    <scope>NUCLEOTIDE SEQUENCE [LARGE SCALE GENOMIC DNA]</scope>
    <source>
        <strain evidence="9">AK-0245</strain>
        <tissue evidence="9">Whole organism</tissue>
    </source>
</reference>
<feature type="coiled-coil region" evidence="8">
    <location>
        <begin position="498"/>
        <end position="547"/>
    </location>
</feature>